<evidence type="ECO:0000313" key="2">
    <source>
        <dbReference type="Proteomes" id="UP000821845"/>
    </source>
</evidence>
<dbReference type="EMBL" id="CM023491">
    <property type="protein sequence ID" value="KAH6941904.1"/>
    <property type="molecule type" value="Genomic_DNA"/>
</dbReference>
<keyword evidence="2" id="KW-1185">Reference proteome</keyword>
<protein>
    <submittedName>
        <fullName evidence="1">Uncharacterized protein</fullName>
    </submittedName>
</protein>
<gene>
    <name evidence="1" type="ORF">HPB50_023713</name>
</gene>
<accession>A0ACB7TAK6</accession>
<reference evidence="1" key="1">
    <citation type="submission" date="2020-05" db="EMBL/GenBank/DDBJ databases">
        <title>Large-scale comparative analyses of tick genomes elucidate their genetic diversity and vector capacities.</title>
        <authorList>
            <person name="Jia N."/>
            <person name="Wang J."/>
            <person name="Shi W."/>
            <person name="Du L."/>
            <person name="Sun Y."/>
            <person name="Zhan W."/>
            <person name="Jiang J."/>
            <person name="Wang Q."/>
            <person name="Zhang B."/>
            <person name="Ji P."/>
            <person name="Sakyi L.B."/>
            <person name="Cui X."/>
            <person name="Yuan T."/>
            <person name="Jiang B."/>
            <person name="Yang W."/>
            <person name="Lam T.T.-Y."/>
            <person name="Chang Q."/>
            <person name="Ding S."/>
            <person name="Wang X."/>
            <person name="Zhu J."/>
            <person name="Ruan X."/>
            <person name="Zhao L."/>
            <person name="Wei J."/>
            <person name="Que T."/>
            <person name="Du C."/>
            <person name="Cheng J."/>
            <person name="Dai P."/>
            <person name="Han X."/>
            <person name="Huang E."/>
            <person name="Gao Y."/>
            <person name="Liu J."/>
            <person name="Shao H."/>
            <person name="Ye R."/>
            <person name="Li L."/>
            <person name="Wei W."/>
            <person name="Wang X."/>
            <person name="Wang C."/>
            <person name="Yang T."/>
            <person name="Huo Q."/>
            <person name="Li W."/>
            <person name="Guo W."/>
            <person name="Chen H."/>
            <person name="Zhou L."/>
            <person name="Ni X."/>
            <person name="Tian J."/>
            <person name="Zhou Y."/>
            <person name="Sheng Y."/>
            <person name="Liu T."/>
            <person name="Pan Y."/>
            <person name="Xia L."/>
            <person name="Li J."/>
            <person name="Zhao F."/>
            <person name="Cao W."/>
        </authorList>
    </citation>
    <scope>NUCLEOTIDE SEQUENCE</scope>
    <source>
        <strain evidence="1">Hyas-2018</strain>
    </source>
</reference>
<sequence length="870" mass="94554">MAAHPGPGKDHKPEGAKEGGEHKAADEAGKKSGVLSPSGPKEKTVKPDAAEKSAASEKSDKSSIKSDTSVEKTKTETSKTETSEKSSGSKSEVSLEHKKPSIKSHKGGEPPASKTVVRTLTAQGPVYAEHYYDDTDDDGDRNYIEIQMFGRRHSGVDQASPGGQSWNQYYYDMAQQPAYEPPASQRTTASFTHYGSDAAQLQAGGQWSSNQQFVSSPDPGGYSEQCSNYGDLTVSVWQAPPQQQGVRMDAGRNVMIAQKLKDMQQGLALPLPDDTVTTERVIYEVTRGPPGSQTLDTSGAPLYRASSGPLVVRSSQGGSQFYGPPGVSQAVVRVRLAFQCHGFITFPSHEMRQSSATRLQTAGPGGLQVRANSNQGMICNVVPPGPSCMKHESAHSFRLPGGVQSPVSPRASKSGGIQPLPAQQAVDIIKQQASIIERQSNIINQQSSIIDQQLDLVNAALKGGTSAGCRQSREAYQVAQVVPQEFAVPALPGAPPVDGAYDNEMFVSAEFIETNRTTQGTLGPCRNSRNASAVGTQDSGAATVSAASFQAPESPPKTRDPLAHSSEKEKPEKPKEKSKKAMLGPYKAPPPSETMLRAMAEPGPVYAERFYNDEYEDEQEGRNYVEVQMYQRRSGTNISEGGGVSGPVARGQTFYVDVPPPRPPRPPAFDDYYMDERPPPRRERSERLERQSMTQQSVFYDEGAVMQQRQRQDAYFDYSEPAGPPPPVQRQEPRRPIMLPPTTVVVNLSESGAPPPPGGGGVGPPARMSGYDMRQPLGTRASMRSHEEFRTPQRRQQSDLQVRNGPQMSTQLTQQLRDIALQHQMPLDENVVSSTERVIYEVIRKMESTTSESSEERPPGTIVRVRTAMP</sequence>
<evidence type="ECO:0000313" key="1">
    <source>
        <dbReference type="EMBL" id="KAH6941904.1"/>
    </source>
</evidence>
<proteinExistence type="predicted"/>
<dbReference type="Proteomes" id="UP000821845">
    <property type="component" value="Chromosome 11"/>
</dbReference>
<name>A0ACB7TAK6_HYAAI</name>
<organism evidence="1 2">
    <name type="scientific">Hyalomma asiaticum</name>
    <name type="common">Tick</name>
    <dbReference type="NCBI Taxonomy" id="266040"/>
    <lineage>
        <taxon>Eukaryota</taxon>
        <taxon>Metazoa</taxon>
        <taxon>Ecdysozoa</taxon>
        <taxon>Arthropoda</taxon>
        <taxon>Chelicerata</taxon>
        <taxon>Arachnida</taxon>
        <taxon>Acari</taxon>
        <taxon>Parasitiformes</taxon>
        <taxon>Ixodida</taxon>
        <taxon>Ixodoidea</taxon>
        <taxon>Ixodidae</taxon>
        <taxon>Hyalomminae</taxon>
        <taxon>Hyalomma</taxon>
    </lineage>
</organism>
<comment type="caution">
    <text evidence="1">The sequence shown here is derived from an EMBL/GenBank/DDBJ whole genome shotgun (WGS) entry which is preliminary data.</text>
</comment>